<dbReference type="InterPro" id="IPR043149">
    <property type="entry name" value="TagF_N"/>
</dbReference>
<evidence type="ECO:0000313" key="8">
    <source>
        <dbReference type="EMBL" id="NAZ17482.1"/>
    </source>
</evidence>
<evidence type="ECO:0000259" key="7">
    <source>
        <dbReference type="Pfam" id="PF00535"/>
    </source>
</evidence>
<evidence type="ECO:0000256" key="2">
    <source>
        <dbReference type="ARBA" id="ARBA00010488"/>
    </source>
</evidence>
<dbReference type="SUPFAM" id="SSF53448">
    <property type="entry name" value="Nucleotide-diphospho-sugar transferases"/>
    <property type="match status" value="1"/>
</dbReference>
<name>A0A6L9G664_9MICC</name>
<dbReference type="InterPro" id="IPR043148">
    <property type="entry name" value="TagF_C"/>
</dbReference>
<comment type="subcellular location">
    <subcellularLocation>
        <location evidence="1">Cell membrane</location>
        <topology evidence="1">Peripheral membrane protein</topology>
    </subcellularLocation>
</comment>
<dbReference type="GO" id="GO:0019350">
    <property type="term" value="P:teichoic acid biosynthetic process"/>
    <property type="evidence" value="ECO:0007669"/>
    <property type="project" value="UniProtKB-KW"/>
</dbReference>
<evidence type="ECO:0000256" key="3">
    <source>
        <dbReference type="ARBA" id="ARBA00022475"/>
    </source>
</evidence>
<dbReference type="GO" id="GO:0005886">
    <property type="term" value="C:plasma membrane"/>
    <property type="evidence" value="ECO:0007669"/>
    <property type="project" value="UniProtKB-SubCell"/>
</dbReference>
<dbReference type="Pfam" id="PF04464">
    <property type="entry name" value="Glyphos_transf"/>
    <property type="match status" value="1"/>
</dbReference>
<comment type="caution">
    <text evidence="8">The sequence shown here is derived from an EMBL/GenBank/DDBJ whole genome shotgun (WGS) entry which is preliminary data.</text>
</comment>
<dbReference type="PANTHER" id="PTHR43685">
    <property type="entry name" value="GLYCOSYLTRANSFERASE"/>
    <property type="match status" value="1"/>
</dbReference>
<dbReference type="CDD" id="cd00761">
    <property type="entry name" value="Glyco_tranf_GTA_type"/>
    <property type="match status" value="1"/>
</dbReference>
<dbReference type="Gene3D" id="3.40.50.11820">
    <property type="match status" value="1"/>
</dbReference>
<comment type="similarity">
    <text evidence="2">Belongs to the CDP-glycerol glycerophosphotransferase family.</text>
</comment>
<dbReference type="Proteomes" id="UP000477543">
    <property type="component" value="Unassembled WGS sequence"/>
</dbReference>
<dbReference type="Gene3D" id="3.90.550.10">
    <property type="entry name" value="Spore Coat Polysaccharide Biosynthesis Protein SpsA, Chain A"/>
    <property type="match status" value="1"/>
</dbReference>
<organism evidence="8 9">
    <name type="scientific">Glutamicibacter soli</name>
    <dbReference type="NCBI Taxonomy" id="453836"/>
    <lineage>
        <taxon>Bacteria</taxon>
        <taxon>Bacillati</taxon>
        <taxon>Actinomycetota</taxon>
        <taxon>Actinomycetes</taxon>
        <taxon>Micrococcales</taxon>
        <taxon>Micrococcaceae</taxon>
        <taxon>Glutamicibacter</taxon>
    </lineage>
</organism>
<dbReference type="PANTHER" id="PTHR43685:SF2">
    <property type="entry name" value="GLYCOSYLTRANSFERASE 2-LIKE DOMAIN-CONTAINING PROTEIN"/>
    <property type="match status" value="1"/>
</dbReference>
<evidence type="ECO:0000256" key="6">
    <source>
        <dbReference type="ARBA" id="ARBA00023136"/>
    </source>
</evidence>
<evidence type="ECO:0000256" key="1">
    <source>
        <dbReference type="ARBA" id="ARBA00004202"/>
    </source>
</evidence>
<dbReference type="InterPro" id="IPR001173">
    <property type="entry name" value="Glyco_trans_2-like"/>
</dbReference>
<keyword evidence="3" id="KW-1003">Cell membrane</keyword>
<dbReference type="Pfam" id="PF00535">
    <property type="entry name" value="Glycos_transf_2"/>
    <property type="match status" value="1"/>
</dbReference>
<dbReference type="InterPro" id="IPR029044">
    <property type="entry name" value="Nucleotide-diphossugar_trans"/>
</dbReference>
<dbReference type="RefSeq" id="WP_161449916.1">
    <property type="nucleotide sequence ID" value="NZ_WYDN01000018.1"/>
</dbReference>
<dbReference type="GO" id="GO:0047355">
    <property type="term" value="F:CDP-glycerol glycerophosphotransferase activity"/>
    <property type="evidence" value="ECO:0007669"/>
    <property type="project" value="InterPro"/>
</dbReference>
<dbReference type="Gene3D" id="3.40.50.12580">
    <property type="match status" value="1"/>
</dbReference>
<evidence type="ECO:0000313" key="9">
    <source>
        <dbReference type="Proteomes" id="UP000477543"/>
    </source>
</evidence>
<reference evidence="8 9" key="1">
    <citation type="submission" date="2020-01" db="EMBL/GenBank/DDBJ databases">
        <title>Glutamicibacter soli M275.</title>
        <authorList>
            <person name="Meng X."/>
        </authorList>
    </citation>
    <scope>NUCLEOTIDE SEQUENCE [LARGE SCALE GENOMIC DNA]</scope>
    <source>
        <strain evidence="8 9">M275</strain>
    </source>
</reference>
<evidence type="ECO:0000256" key="5">
    <source>
        <dbReference type="ARBA" id="ARBA00022944"/>
    </source>
</evidence>
<sequence length="901" mass="103023">MNSNPDLIHNTRDQSVSPDSLDISPKVSVVSAIYNVQDYLDDFLTSLSNQESGHQIEVILVLDGSTDGSEEIIRKWSDRTSIVHQILVKPNGGQASARNLGIRHAKSEWITFCDPDDYLAEDYFAKLISFMAEDEHARASMYATRIVSFNEATGQISHAHPLDKRFRDGNRFVNLNRSPNFFHMSGATAVVRRSELLRLDHFFNEELTFSFEDAHFVSSYLLKQEEPIVGICAESSYFYRRRAAGNSSVQTSALKPEKYGKVIEVGHLDLISLAKSTNGSVPEWLQMLLLYDIFWYFRGDRKVGAPSRRLDINVKENFHRLIETVMQDISVASIMQFDIMPTDFDLRDALILGYKNNQTRPERIYVESLDIDRQLTLLHYIFSGDLPEEKITYKGLTINPKHSKVRTMDFFGRTLFSHRYIWIPANGTFDVSIDGNKRELIIGKRTRSHFALRPYTVSKALAGIDITSKKVSLPLPTKSKSSIARFVLNAIQTKTHLFKKRNPIQTNHDDLLLQLSVSPENLSKFNNCWIFMDRIFRANDNAEHLYRHVHRNHPKINSWFVLDKDSPDWDRLIGEGFRLIAHGTDEHKIALMNAKIYASSHLDKFVSNPLEGKLASKGRWKFVFLQHGVTDHDLSYWFNGKNIDLLITSTVDEYKSIVGDDTAYRFSSKEVVLTGFPRHDALLVPARDVRRKWILVSPTWRQNLVGPSDAQGKRTRLEGFSDSDYAISWASFLNSKELQNTAEKHDLKVGLLPHPSLAEYVDDMSLNDNVEILDWDKQTFAQYIHESAVLVTDYSSTAFEAAYGNVPVVYFQFDQDAIKAGSHTYDVGYFDFETDGFGPVTTDATSAVDSVVKCVREGIDPLYENRIKATFEYLDTANSERVYQEMRKLIRPAKNKEVFDL</sequence>
<dbReference type="SUPFAM" id="SSF53756">
    <property type="entry name" value="UDP-Glycosyltransferase/glycogen phosphorylase"/>
    <property type="match status" value="1"/>
</dbReference>
<dbReference type="InterPro" id="IPR007554">
    <property type="entry name" value="Glycerophosphate_synth"/>
</dbReference>
<evidence type="ECO:0000256" key="4">
    <source>
        <dbReference type="ARBA" id="ARBA00022679"/>
    </source>
</evidence>
<keyword evidence="5" id="KW-0777">Teichoic acid biosynthesis</keyword>
<dbReference type="AlphaFoldDB" id="A0A6L9G664"/>
<protein>
    <submittedName>
        <fullName evidence="8">Glycosyltransferase</fullName>
    </submittedName>
</protein>
<dbReference type="EMBL" id="WYDN01000018">
    <property type="protein sequence ID" value="NAZ17482.1"/>
    <property type="molecule type" value="Genomic_DNA"/>
</dbReference>
<keyword evidence="6" id="KW-0472">Membrane</keyword>
<accession>A0A6L9G664</accession>
<dbReference type="InterPro" id="IPR050834">
    <property type="entry name" value="Glycosyltransf_2"/>
</dbReference>
<gene>
    <name evidence="8" type="ORF">GT020_15620</name>
</gene>
<proteinExistence type="inferred from homology"/>
<feature type="domain" description="Glycosyltransferase 2-like" evidence="7">
    <location>
        <begin position="28"/>
        <end position="194"/>
    </location>
</feature>
<keyword evidence="4 8" id="KW-0808">Transferase</keyword>